<evidence type="ECO:0000313" key="2">
    <source>
        <dbReference type="Proteomes" id="UP000789702"/>
    </source>
</evidence>
<protein>
    <submittedName>
        <fullName evidence="1">13655_t:CDS:1</fullName>
    </submittedName>
</protein>
<dbReference type="Proteomes" id="UP000789702">
    <property type="component" value="Unassembled WGS sequence"/>
</dbReference>
<name>A0ACA9QFG0_9GLOM</name>
<gene>
    <name evidence="1" type="ORF">DHETER_LOCUS14365</name>
</gene>
<keyword evidence="2" id="KW-1185">Reference proteome</keyword>
<proteinExistence type="predicted"/>
<feature type="non-terminal residue" evidence="1">
    <location>
        <position position="1"/>
    </location>
</feature>
<feature type="non-terminal residue" evidence="1">
    <location>
        <position position="54"/>
    </location>
</feature>
<dbReference type="EMBL" id="CAJVPU010043733">
    <property type="protein sequence ID" value="CAG8746284.1"/>
    <property type="molecule type" value="Genomic_DNA"/>
</dbReference>
<accession>A0ACA9QFG0</accession>
<comment type="caution">
    <text evidence="1">The sequence shown here is derived from an EMBL/GenBank/DDBJ whole genome shotgun (WGS) entry which is preliminary data.</text>
</comment>
<sequence length="54" mass="6102">IFGITEMIEFDIDNTNETIDTSSLISLKEILNSDLFRTKAIKVDINNLQATNEV</sequence>
<reference evidence="1" key="1">
    <citation type="submission" date="2021-06" db="EMBL/GenBank/DDBJ databases">
        <authorList>
            <person name="Kallberg Y."/>
            <person name="Tangrot J."/>
            <person name="Rosling A."/>
        </authorList>
    </citation>
    <scope>NUCLEOTIDE SEQUENCE</scope>
    <source>
        <strain evidence="1">IL203A</strain>
    </source>
</reference>
<organism evidence="1 2">
    <name type="scientific">Dentiscutata heterogama</name>
    <dbReference type="NCBI Taxonomy" id="1316150"/>
    <lineage>
        <taxon>Eukaryota</taxon>
        <taxon>Fungi</taxon>
        <taxon>Fungi incertae sedis</taxon>
        <taxon>Mucoromycota</taxon>
        <taxon>Glomeromycotina</taxon>
        <taxon>Glomeromycetes</taxon>
        <taxon>Diversisporales</taxon>
        <taxon>Gigasporaceae</taxon>
        <taxon>Dentiscutata</taxon>
    </lineage>
</organism>
<evidence type="ECO:0000313" key="1">
    <source>
        <dbReference type="EMBL" id="CAG8746284.1"/>
    </source>
</evidence>